<dbReference type="GO" id="GO:0032259">
    <property type="term" value="P:methylation"/>
    <property type="evidence" value="ECO:0007669"/>
    <property type="project" value="UniProtKB-KW"/>
</dbReference>
<evidence type="ECO:0000313" key="2">
    <source>
        <dbReference type="EMBL" id="SAL64496.1"/>
    </source>
</evidence>
<dbReference type="InterPro" id="IPR019410">
    <property type="entry name" value="Methyltransf_16"/>
</dbReference>
<accession>A0A158J6N6</accession>
<dbReference type="Proteomes" id="UP000054683">
    <property type="component" value="Unassembled WGS sequence"/>
</dbReference>
<dbReference type="SUPFAM" id="SSF53335">
    <property type="entry name" value="S-adenosyl-L-methionine-dependent methyltransferases"/>
    <property type="match status" value="1"/>
</dbReference>
<name>A0A158J6N6_9BURK</name>
<dbReference type="CDD" id="cd02440">
    <property type="entry name" value="AdoMet_MTases"/>
    <property type="match status" value="1"/>
</dbReference>
<dbReference type="EMBL" id="FCOK02000073">
    <property type="protein sequence ID" value="SAL64496.1"/>
    <property type="molecule type" value="Genomic_DNA"/>
</dbReference>
<dbReference type="InterPro" id="IPR029063">
    <property type="entry name" value="SAM-dependent_MTases_sf"/>
</dbReference>
<evidence type="ECO:0000256" key="1">
    <source>
        <dbReference type="SAM" id="MobiDB-lite"/>
    </source>
</evidence>
<evidence type="ECO:0000313" key="3">
    <source>
        <dbReference type="Proteomes" id="UP000054683"/>
    </source>
</evidence>
<feature type="compositionally biased region" description="Basic and acidic residues" evidence="1">
    <location>
        <begin position="1"/>
        <end position="11"/>
    </location>
</feature>
<dbReference type="AlphaFoldDB" id="A0A158J6N6"/>
<dbReference type="Pfam" id="PF10294">
    <property type="entry name" value="Methyltransf_16"/>
    <property type="match status" value="1"/>
</dbReference>
<gene>
    <name evidence="2" type="ORF">AWB69_07254</name>
</gene>
<dbReference type="GO" id="GO:0008168">
    <property type="term" value="F:methyltransferase activity"/>
    <property type="evidence" value="ECO:0007669"/>
    <property type="project" value="UniProtKB-KW"/>
</dbReference>
<keyword evidence="2" id="KW-0808">Transferase</keyword>
<reference evidence="2 3" key="1">
    <citation type="submission" date="2016-01" db="EMBL/GenBank/DDBJ databases">
        <authorList>
            <person name="Oliw E.H."/>
        </authorList>
    </citation>
    <scope>NUCLEOTIDE SEQUENCE [LARGE SCALE GENOMIC DNA]</scope>
    <source>
        <strain evidence="2">LMG 27134</strain>
    </source>
</reference>
<proteinExistence type="predicted"/>
<dbReference type="PANTHER" id="PTHR14614">
    <property type="entry name" value="HEPATOCELLULAR CARCINOMA-ASSOCIATED ANTIGEN"/>
    <property type="match status" value="1"/>
</dbReference>
<feature type="region of interest" description="Disordered" evidence="1">
    <location>
        <begin position="1"/>
        <end position="44"/>
    </location>
</feature>
<keyword evidence="2" id="KW-0489">Methyltransferase</keyword>
<organism evidence="2 3">
    <name type="scientific">Caballeronia udeis</name>
    <dbReference type="NCBI Taxonomy" id="1232866"/>
    <lineage>
        <taxon>Bacteria</taxon>
        <taxon>Pseudomonadati</taxon>
        <taxon>Pseudomonadota</taxon>
        <taxon>Betaproteobacteria</taxon>
        <taxon>Burkholderiales</taxon>
        <taxon>Burkholderiaceae</taxon>
        <taxon>Caballeronia</taxon>
    </lineage>
</organism>
<sequence>MRDRDKHEGRLFKRTQAAGNRHSRHNGSRIPKLAHTTSPSPRAASLRAPLMPGYLTKQQNIAVAGVDDLIIRSLLDLQQFSDPAGDAERIGISSATWPLFGMLWPSGAHLAARLALRPVLTGERILEIGCGLALASLVGHRRGADVTASDCHPLTADFLKENLRLNHLPPMKYRHGNWSITELEDTLEDEAGRRIVDGRFDLIMGSDLLYERDANATLAAFIGLHASPAAEVWIVDPDRGNRAAFNRQMGERGFQMREERLDQIAFDDIAAYKGRLLIYRFNDA</sequence>
<protein>
    <submittedName>
        <fullName evidence="2">Methyltransferase domain protein</fullName>
    </submittedName>
</protein>
<dbReference type="Gene3D" id="3.40.50.150">
    <property type="entry name" value="Vaccinia Virus protein VP39"/>
    <property type="match status" value="1"/>
</dbReference>